<evidence type="ECO:0000313" key="1">
    <source>
        <dbReference type="EMBL" id="MBO8472990.1"/>
    </source>
</evidence>
<accession>A0A9D9IIV9</accession>
<proteinExistence type="predicted"/>
<sequence>MTIMAVALATGPVFAQDDERDKPKGNLSGSFETNTIYYVNDSKSTSSTPEGHFGSNNYLKLDYTKGRFSAGVQLEGYLPALYGYDISIYGTGKKFMLANKYVRWQDDNFTVHVGDIYEQFGSGLIFRSYEDRALGFNNSVEGVFASYNFNNYVTLKGLYGRPRLYDTYADSWVRGGDLLVSVNDMFDTYDWLLSVEGSFINRYISRSTVPQLFQEIITNTNVNMYSGRLNFEYSGFHFSGEYVGKSEDMFSNTMEMIPGNAILAEAGYNGKGFSLLGTFRRTEGMTTGLIYGDETHGTNLGIGNNLNFIPSLTRQYTYLLANLYPYRVDPYGEIGGQFDAYYTFRSQNDRRKKWSFHLNFSTFYSLESSMTGKNKLMWQDLNFDVERQWNRKLKTSLLYTWQQNNYMGAYEAPFKSHIFVYDMTYKINTLNSFRLELQYLYSPVKNFDIEFNEGDWVAALFEYNFAPSWSFYASDMYNIDHSKLHYYNFGFSYTKGRTRVQLSYGRNKEGYICSGGVCRRTPAYTGFNLSLTSSF</sequence>
<organism evidence="1 2">
    <name type="scientific">Candidatus Merdivivens pullicola</name>
    <dbReference type="NCBI Taxonomy" id="2840872"/>
    <lineage>
        <taxon>Bacteria</taxon>
        <taxon>Pseudomonadati</taxon>
        <taxon>Bacteroidota</taxon>
        <taxon>Bacteroidia</taxon>
        <taxon>Bacteroidales</taxon>
        <taxon>Muribaculaceae</taxon>
        <taxon>Muribaculaceae incertae sedis</taxon>
        <taxon>Candidatus Merdivivens</taxon>
    </lineage>
</organism>
<dbReference type="InterPro" id="IPR046070">
    <property type="entry name" value="DUF6029"/>
</dbReference>
<dbReference type="Proteomes" id="UP000823604">
    <property type="component" value="Unassembled WGS sequence"/>
</dbReference>
<reference evidence="1" key="2">
    <citation type="journal article" date="2021" name="PeerJ">
        <title>Extensive microbial diversity within the chicken gut microbiome revealed by metagenomics and culture.</title>
        <authorList>
            <person name="Gilroy R."/>
            <person name="Ravi A."/>
            <person name="Getino M."/>
            <person name="Pursley I."/>
            <person name="Horton D.L."/>
            <person name="Alikhan N.F."/>
            <person name="Baker D."/>
            <person name="Gharbi K."/>
            <person name="Hall N."/>
            <person name="Watson M."/>
            <person name="Adriaenssens E.M."/>
            <person name="Foster-Nyarko E."/>
            <person name="Jarju S."/>
            <person name="Secka A."/>
            <person name="Antonio M."/>
            <person name="Oren A."/>
            <person name="Chaudhuri R.R."/>
            <person name="La Ragione R."/>
            <person name="Hildebrand F."/>
            <person name="Pallen M.J."/>
        </authorList>
    </citation>
    <scope>NUCLEOTIDE SEQUENCE</scope>
    <source>
        <strain evidence="1">B1-8020</strain>
    </source>
</reference>
<dbReference type="EMBL" id="JADIMA010000045">
    <property type="protein sequence ID" value="MBO8472990.1"/>
    <property type="molecule type" value="Genomic_DNA"/>
</dbReference>
<name>A0A9D9IIV9_9BACT</name>
<gene>
    <name evidence="1" type="ORF">IAB81_05115</name>
</gene>
<reference evidence="1" key="1">
    <citation type="submission" date="2020-10" db="EMBL/GenBank/DDBJ databases">
        <authorList>
            <person name="Gilroy R."/>
        </authorList>
    </citation>
    <scope>NUCLEOTIDE SEQUENCE</scope>
    <source>
        <strain evidence="1">B1-8020</strain>
    </source>
</reference>
<protein>
    <submittedName>
        <fullName evidence="1">Uncharacterized protein</fullName>
    </submittedName>
</protein>
<evidence type="ECO:0000313" key="2">
    <source>
        <dbReference type="Proteomes" id="UP000823604"/>
    </source>
</evidence>
<dbReference type="Pfam" id="PF19494">
    <property type="entry name" value="DUF6029"/>
    <property type="match status" value="1"/>
</dbReference>
<dbReference type="AlphaFoldDB" id="A0A9D9IIV9"/>
<comment type="caution">
    <text evidence="1">The sequence shown here is derived from an EMBL/GenBank/DDBJ whole genome shotgun (WGS) entry which is preliminary data.</text>
</comment>